<evidence type="ECO:0000256" key="1">
    <source>
        <dbReference type="ARBA" id="ARBA00004141"/>
    </source>
</evidence>
<evidence type="ECO:0000256" key="5">
    <source>
        <dbReference type="ARBA" id="ARBA00023136"/>
    </source>
</evidence>
<keyword evidence="3 6" id="KW-0812">Transmembrane</keyword>
<feature type="transmembrane region" description="Helical" evidence="6">
    <location>
        <begin position="119"/>
        <end position="138"/>
    </location>
</feature>
<comment type="subcellular location">
    <subcellularLocation>
        <location evidence="1">Membrane</location>
        <topology evidence="1">Multi-pass membrane protein</topology>
    </subcellularLocation>
</comment>
<keyword evidence="4 6" id="KW-1133">Transmembrane helix</keyword>
<dbReference type="GO" id="GO:0006829">
    <property type="term" value="P:zinc ion transport"/>
    <property type="evidence" value="ECO:0007669"/>
    <property type="project" value="InterPro"/>
</dbReference>
<dbReference type="NCBIfam" id="TIGR01297">
    <property type="entry name" value="CDF"/>
    <property type="match status" value="1"/>
</dbReference>
<evidence type="ECO:0000259" key="7">
    <source>
        <dbReference type="Pfam" id="PF01545"/>
    </source>
</evidence>
<dbReference type="InterPro" id="IPR058533">
    <property type="entry name" value="Cation_efflux_TM"/>
</dbReference>
<dbReference type="EMBL" id="MHLL01000047">
    <property type="protein sequence ID" value="OGZ07975.1"/>
    <property type="molecule type" value="Genomic_DNA"/>
</dbReference>
<dbReference type="AlphaFoldDB" id="A0A1G2D2W8"/>
<proteinExistence type="predicted"/>
<dbReference type="PANTHER" id="PTHR13414:SF9">
    <property type="entry name" value="PROTON-COUPLED ZINC ANTIPORTER SLC30A9, MITOCHONDRIAL"/>
    <property type="match status" value="1"/>
</dbReference>
<dbReference type="GO" id="GO:0006882">
    <property type="term" value="P:intracellular zinc ion homeostasis"/>
    <property type="evidence" value="ECO:0007669"/>
    <property type="project" value="TreeGrafter"/>
</dbReference>
<sequence>MTTKSAKPKRRLKGLIPVLFAIGGNFLVACAKLVGYFISNSSSLFSEAVHSFADTVNQALLLLGIALSQKKANKQYSYGYGNERFLWALISACGIFFLGAGVTINHGLHSFYAEEAPELSPIIFVILLFAFVVESLTLKKALNELAIHHRGLPLRDALREGDPVTIAVIYEDSVAVLGVLVALASTALTAWTGDPRFDAMGSIAIGVSLAIVAILLIKKNREYLIGKSIPADKSKAIIELLNAEPCIEKVLDFKSTVLDVGRYHLKCEVEWNGSALLDEIIGEDDLKNTFKEVSRDYGEFKRYVAYTTNRIPRLIGRTIDSVEKKIKAAFPEVEHIDIEIN</sequence>
<dbReference type="Gene3D" id="1.20.1510.10">
    <property type="entry name" value="Cation efflux protein transmembrane domain"/>
    <property type="match status" value="1"/>
</dbReference>
<dbReference type="PANTHER" id="PTHR13414">
    <property type="entry name" value="HUEL-CATION TRANSPORTER"/>
    <property type="match status" value="1"/>
</dbReference>
<dbReference type="GO" id="GO:0016020">
    <property type="term" value="C:membrane"/>
    <property type="evidence" value="ECO:0007669"/>
    <property type="project" value="UniProtKB-SubCell"/>
</dbReference>
<keyword evidence="5 6" id="KW-0472">Membrane</keyword>
<feature type="transmembrane region" description="Helical" evidence="6">
    <location>
        <begin position="12"/>
        <end position="38"/>
    </location>
</feature>
<feature type="transmembrane region" description="Helical" evidence="6">
    <location>
        <begin position="85"/>
        <end position="107"/>
    </location>
</feature>
<feature type="transmembrane region" description="Helical" evidence="6">
    <location>
        <begin position="199"/>
        <end position="217"/>
    </location>
</feature>
<dbReference type="PROSITE" id="PS51257">
    <property type="entry name" value="PROKAR_LIPOPROTEIN"/>
    <property type="match status" value="1"/>
</dbReference>
<evidence type="ECO:0000256" key="3">
    <source>
        <dbReference type="ARBA" id="ARBA00022692"/>
    </source>
</evidence>
<dbReference type="InterPro" id="IPR027469">
    <property type="entry name" value="Cation_efflux_TMD_sf"/>
</dbReference>
<dbReference type="Proteomes" id="UP000177996">
    <property type="component" value="Unassembled WGS sequence"/>
</dbReference>
<evidence type="ECO:0000256" key="2">
    <source>
        <dbReference type="ARBA" id="ARBA00022448"/>
    </source>
</evidence>
<dbReference type="InterPro" id="IPR040177">
    <property type="entry name" value="SLC30A9"/>
</dbReference>
<evidence type="ECO:0000313" key="8">
    <source>
        <dbReference type="EMBL" id="OGZ07975.1"/>
    </source>
</evidence>
<dbReference type="STRING" id="1798661.A3D65_06995"/>
<name>A0A1G2D2W8_9BACT</name>
<gene>
    <name evidence="8" type="ORF">A3D65_06995</name>
</gene>
<accession>A0A1G2D2W8</accession>
<feature type="transmembrane region" description="Helical" evidence="6">
    <location>
        <begin position="174"/>
        <end position="193"/>
    </location>
</feature>
<reference evidence="8 9" key="1">
    <citation type="journal article" date="2016" name="Nat. Commun.">
        <title>Thousands of microbial genomes shed light on interconnected biogeochemical processes in an aquifer system.</title>
        <authorList>
            <person name="Anantharaman K."/>
            <person name="Brown C.T."/>
            <person name="Hug L.A."/>
            <person name="Sharon I."/>
            <person name="Castelle C.J."/>
            <person name="Probst A.J."/>
            <person name="Thomas B.C."/>
            <person name="Singh A."/>
            <person name="Wilkins M.J."/>
            <person name="Karaoz U."/>
            <person name="Brodie E.L."/>
            <person name="Williams K.H."/>
            <person name="Hubbard S.S."/>
            <person name="Banfield J.F."/>
        </authorList>
    </citation>
    <scope>NUCLEOTIDE SEQUENCE [LARGE SCALE GENOMIC DNA]</scope>
</reference>
<evidence type="ECO:0000256" key="6">
    <source>
        <dbReference type="SAM" id="Phobius"/>
    </source>
</evidence>
<dbReference type="InterPro" id="IPR002524">
    <property type="entry name" value="Cation_efflux"/>
</dbReference>
<protein>
    <recommendedName>
        <fullName evidence="7">Cation efflux protein transmembrane domain-containing protein</fullName>
    </recommendedName>
</protein>
<evidence type="ECO:0000256" key="4">
    <source>
        <dbReference type="ARBA" id="ARBA00022989"/>
    </source>
</evidence>
<dbReference type="SUPFAM" id="SSF161111">
    <property type="entry name" value="Cation efflux protein transmembrane domain-like"/>
    <property type="match status" value="1"/>
</dbReference>
<organism evidence="8 9">
    <name type="scientific">Candidatus Lloydbacteria bacterium RIFCSPHIGHO2_02_FULL_50_13</name>
    <dbReference type="NCBI Taxonomy" id="1798661"/>
    <lineage>
        <taxon>Bacteria</taxon>
        <taxon>Candidatus Lloydiibacteriota</taxon>
    </lineage>
</organism>
<evidence type="ECO:0000313" key="9">
    <source>
        <dbReference type="Proteomes" id="UP000177996"/>
    </source>
</evidence>
<keyword evidence="2" id="KW-0813">Transport</keyword>
<dbReference type="Pfam" id="PF01545">
    <property type="entry name" value="Cation_efflux"/>
    <property type="match status" value="1"/>
</dbReference>
<comment type="caution">
    <text evidence="8">The sequence shown here is derived from an EMBL/GenBank/DDBJ whole genome shotgun (WGS) entry which is preliminary data.</text>
</comment>
<dbReference type="GO" id="GO:0008324">
    <property type="term" value="F:monoatomic cation transmembrane transporter activity"/>
    <property type="evidence" value="ECO:0007669"/>
    <property type="project" value="InterPro"/>
</dbReference>
<feature type="transmembrane region" description="Helical" evidence="6">
    <location>
        <begin position="44"/>
        <end position="65"/>
    </location>
</feature>
<feature type="domain" description="Cation efflux protein transmembrane" evidence="7">
    <location>
        <begin position="19"/>
        <end position="225"/>
    </location>
</feature>